<organism evidence="2">
    <name type="scientific">Hyperionvirus sp</name>
    <dbReference type="NCBI Taxonomy" id="2487770"/>
    <lineage>
        <taxon>Viruses</taxon>
        <taxon>Varidnaviria</taxon>
        <taxon>Bamfordvirae</taxon>
        <taxon>Nucleocytoviricota</taxon>
        <taxon>Megaviricetes</taxon>
        <taxon>Imitervirales</taxon>
        <taxon>Mimiviridae</taxon>
        <taxon>Klosneuvirinae</taxon>
    </lineage>
</organism>
<evidence type="ECO:0000313" key="2">
    <source>
        <dbReference type="EMBL" id="AYV84901.1"/>
    </source>
</evidence>
<protein>
    <submittedName>
        <fullName evidence="2">Transposase</fullName>
    </submittedName>
</protein>
<dbReference type="GO" id="GO:0003676">
    <property type="term" value="F:nucleic acid binding"/>
    <property type="evidence" value="ECO:0007669"/>
    <property type="project" value="InterPro"/>
</dbReference>
<sequence>MNYIIDDVLPNSKNGSILMDNARIHHYKKFKQSLRDKGLENKIIYNVPYHPQYNPIEYVFNVIKKKINSSDICSYKELVHCLDTEFQRLNGIGFNTYFDHSLKVLKISTI</sequence>
<dbReference type="Pfam" id="PF13358">
    <property type="entry name" value="DDE_3"/>
    <property type="match status" value="1"/>
</dbReference>
<dbReference type="Gene3D" id="3.30.420.10">
    <property type="entry name" value="Ribonuclease H-like superfamily/Ribonuclease H"/>
    <property type="match status" value="1"/>
</dbReference>
<reference evidence="2" key="1">
    <citation type="submission" date="2018-10" db="EMBL/GenBank/DDBJ databases">
        <title>Hidden diversity of soil giant viruses.</title>
        <authorList>
            <person name="Schulz F."/>
            <person name="Alteio L."/>
            <person name="Goudeau D."/>
            <person name="Ryan E.M."/>
            <person name="Malmstrom R.R."/>
            <person name="Blanchard J."/>
            <person name="Woyke T."/>
        </authorList>
    </citation>
    <scope>NUCLEOTIDE SEQUENCE</scope>
    <source>
        <strain evidence="2">HYV1</strain>
    </source>
</reference>
<name>A0A3G5AF55_9VIRU</name>
<evidence type="ECO:0000259" key="1">
    <source>
        <dbReference type="Pfam" id="PF13358"/>
    </source>
</evidence>
<dbReference type="EMBL" id="MK072434">
    <property type="protein sequence ID" value="AYV84901.1"/>
    <property type="molecule type" value="Genomic_DNA"/>
</dbReference>
<proteinExistence type="predicted"/>
<feature type="domain" description="Tc1-like transposase DDE" evidence="1">
    <location>
        <begin position="12"/>
        <end position="78"/>
    </location>
</feature>
<dbReference type="InterPro" id="IPR038717">
    <property type="entry name" value="Tc1-like_DDE_dom"/>
</dbReference>
<dbReference type="InterPro" id="IPR036397">
    <property type="entry name" value="RNaseH_sf"/>
</dbReference>
<gene>
    <name evidence="2" type="ORF">Hyperionvirus52_2</name>
</gene>
<accession>A0A3G5AF55</accession>